<reference evidence="2 3" key="1">
    <citation type="submission" date="2020-02" db="EMBL/GenBank/DDBJ databases">
        <title>Characterization of phylogenetic diversity of novel bifidobacterial species isolated in Czech ZOOs.</title>
        <authorList>
            <person name="Lugli G.A."/>
            <person name="Vera N.B."/>
            <person name="Ventura M."/>
        </authorList>
    </citation>
    <scope>NUCLEOTIDE SEQUENCE [LARGE SCALE GENOMIC DNA]</scope>
    <source>
        <strain evidence="2 3">DSM 109960</strain>
    </source>
</reference>
<dbReference type="RefSeq" id="WP_169078232.1">
    <property type="nucleotide sequence ID" value="NZ_JAAIIF010000002.1"/>
</dbReference>
<dbReference type="AlphaFoldDB" id="A0A7Y0ES17"/>
<feature type="transmembrane region" description="Helical" evidence="1">
    <location>
        <begin position="68"/>
        <end position="87"/>
    </location>
</feature>
<evidence type="ECO:0000313" key="3">
    <source>
        <dbReference type="Proteomes" id="UP000529710"/>
    </source>
</evidence>
<gene>
    <name evidence="2" type="ORF">G1C98_0101</name>
</gene>
<evidence type="ECO:0000313" key="2">
    <source>
        <dbReference type="EMBL" id="NMM95365.1"/>
    </source>
</evidence>
<comment type="caution">
    <text evidence="2">The sequence shown here is derived from an EMBL/GenBank/DDBJ whole genome shotgun (WGS) entry which is preliminary data.</text>
</comment>
<proteinExistence type="predicted"/>
<dbReference type="EMBL" id="JAAIIF010000002">
    <property type="protein sequence ID" value="NMM95365.1"/>
    <property type="molecule type" value="Genomic_DNA"/>
</dbReference>
<feature type="transmembrane region" description="Helical" evidence="1">
    <location>
        <begin position="258"/>
        <end position="278"/>
    </location>
</feature>
<sequence>MISKKMLFTQLRRGLLSIRFAIVVVLSLFLVGFQWWTMRHTGYRIQWHEPTFLDEVLLFAPDGSGTTLYLFLFPFLAALVGGSVLAVERRSGRLLLLQARSSYGVVERTSLCSGFLLGALGGVLPYVMSLVFSAVRNPHLTFIDGVESSDMEIRSFQYILVSSESWIYPIYRLNQPLCIVVLGLLVAVISGLFTCIAVAISPFVKRGHVEVMVPVAFMLLWWMLPVYVPHLPYTEDANPILYLDVDSSRPWEAKTANLIGIAITLVALPAITAVLCWLQRRFHDR</sequence>
<name>A0A7Y0ES17_9BIFI</name>
<feature type="transmembrane region" description="Helical" evidence="1">
    <location>
        <begin position="20"/>
        <end position="37"/>
    </location>
</feature>
<feature type="transmembrane region" description="Helical" evidence="1">
    <location>
        <begin position="179"/>
        <end position="204"/>
    </location>
</feature>
<feature type="transmembrane region" description="Helical" evidence="1">
    <location>
        <begin position="108"/>
        <end position="128"/>
    </location>
</feature>
<keyword evidence="3" id="KW-1185">Reference proteome</keyword>
<keyword evidence="1" id="KW-1133">Transmembrane helix</keyword>
<organism evidence="2 3">
    <name type="scientific">Bifidobacterium erythrocebi</name>
    <dbReference type="NCBI Taxonomy" id="2675325"/>
    <lineage>
        <taxon>Bacteria</taxon>
        <taxon>Bacillati</taxon>
        <taxon>Actinomycetota</taxon>
        <taxon>Actinomycetes</taxon>
        <taxon>Bifidobacteriales</taxon>
        <taxon>Bifidobacteriaceae</taxon>
        <taxon>Bifidobacterium</taxon>
    </lineage>
</organism>
<protein>
    <submittedName>
        <fullName evidence="2">ABC transporter permease</fullName>
    </submittedName>
</protein>
<keyword evidence="1" id="KW-0472">Membrane</keyword>
<keyword evidence="1" id="KW-0812">Transmembrane</keyword>
<evidence type="ECO:0000256" key="1">
    <source>
        <dbReference type="SAM" id="Phobius"/>
    </source>
</evidence>
<dbReference type="Proteomes" id="UP000529710">
    <property type="component" value="Unassembled WGS sequence"/>
</dbReference>
<accession>A0A7Y0ES17</accession>
<feature type="transmembrane region" description="Helical" evidence="1">
    <location>
        <begin position="211"/>
        <end position="228"/>
    </location>
</feature>